<dbReference type="RefSeq" id="WP_307634380.1">
    <property type="nucleotide sequence ID" value="NZ_JAUSQL010000001.1"/>
</dbReference>
<reference evidence="2 3" key="1">
    <citation type="submission" date="2023-07" db="EMBL/GenBank/DDBJ databases">
        <title>Sequencing the genomes of 1000 actinobacteria strains.</title>
        <authorList>
            <person name="Klenk H.-P."/>
        </authorList>
    </citation>
    <scope>NUCLEOTIDE SEQUENCE [LARGE SCALE GENOMIC DNA]</scope>
    <source>
        <strain evidence="2 3">DSM 19515</strain>
    </source>
</reference>
<feature type="transmembrane region" description="Helical" evidence="1">
    <location>
        <begin position="32"/>
        <end position="51"/>
    </location>
</feature>
<gene>
    <name evidence="2" type="ORF">J2S45_000405</name>
</gene>
<keyword evidence="1" id="KW-1133">Transmembrane helix</keyword>
<accession>A0ABT9PG86</accession>
<keyword evidence="1" id="KW-0812">Transmembrane</keyword>
<dbReference type="Proteomes" id="UP001230145">
    <property type="component" value="Unassembled WGS sequence"/>
</dbReference>
<evidence type="ECO:0000313" key="2">
    <source>
        <dbReference type="EMBL" id="MDP9831726.1"/>
    </source>
</evidence>
<evidence type="ECO:0000256" key="1">
    <source>
        <dbReference type="SAM" id="Phobius"/>
    </source>
</evidence>
<protein>
    <submittedName>
        <fullName evidence="2">ABC-2 type transport system permease protein</fullName>
    </submittedName>
</protein>
<comment type="caution">
    <text evidence="2">The sequence shown here is derived from an EMBL/GenBank/DDBJ whole genome shotgun (WGS) entry which is preliminary data.</text>
</comment>
<organism evidence="2 3">
    <name type="scientific">Trueperella abortisuis</name>
    <dbReference type="NCBI Taxonomy" id="445930"/>
    <lineage>
        <taxon>Bacteria</taxon>
        <taxon>Bacillati</taxon>
        <taxon>Actinomycetota</taxon>
        <taxon>Actinomycetes</taxon>
        <taxon>Actinomycetales</taxon>
        <taxon>Actinomycetaceae</taxon>
        <taxon>Trueperella</taxon>
    </lineage>
</organism>
<keyword evidence="3" id="KW-1185">Reference proteome</keyword>
<sequence length="255" mass="27187">MTTFTSRFAENAYRPTFTRSLRSELTKLNTRTVQVTALIGVALYGLIMWLVATSAAEEPNPRIAVIGWSSLTFFFIIIGAVAATSEYAHNTMRTTALSDPRRPRSYAAKLAAVTIVSAVLSVVLLGVGLAILSLRMDGFRVNGDGLEAYFAFVVLTTAIGVLSAAMGYLVRSTAGAIAIMIGFINLLDLVRLIPQRFFQETVSQLIPSSLGNVAITGQAPTDALVSSPWAALAIFVGYTVAGVVVGLATFSKRDI</sequence>
<name>A0ABT9PG86_9ACTO</name>
<feature type="transmembrane region" description="Helical" evidence="1">
    <location>
        <begin position="148"/>
        <end position="169"/>
    </location>
</feature>
<feature type="transmembrane region" description="Helical" evidence="1">
    <location>
        <begin position="176"/>
        <end position="193"/>
    </location>
</feature>
<feature type="transmembrane region" description="Helical" evidence="1">
    <location>
        <begin position="229"/>
        <end position="250"/>
    </location>
</feature>
<keyword evidence="1" id="KW-0472">Membrane</keyword>
<proteinExistence type="predicted"/>
<evidence type="ECO:0000313" key="3">
    <source>
        <dbReference type="Proteomes" id="UP001230145"/>
    </source>
</evidence>
<feature type="transmembrane region" description="Helical" evidence="1">
    <location>
        <begin position="110"/>
        <end position="136"/>
    </location>
</feature>
<dbReference type="EMBL" id="JAUSQL010000001">
    <property type="protein sequence ID" value="MDP9831726.1"/>
    <property type="molecule type" value="Genomic_DNA"/>
</dbReference>
<feature type="transmembrane region" description="Helical" evidence="1">
    <location>
        <begin position="63"/>
        <end position="83"/>
    </location>
</feature>